<evidence type="ECO:0000256" key="2">
    <source>
        <dbReference type="ARBA" id="ARBA00022448"/>
    </source>
</evidence>
<dbReference type="NCBIfam" id="TIGR04056">
    <property type="entry name" value="OMP_RagA_SusC"/>
    <property type="match status" value="1"/>
</dbReference>
<dbReference type="Gene3D" id="2.40.170.20">
    <property type="entry name" value="TonB-dependent receptor, beta-barrel domain"/>
    <property type="match status" value="1"/>
</dbReference>
<dbReference type="InterPro" id="IPR023997">
    <property type="entry name" value="TonB-dep_OMP_SusC/RagA_CS"/>
</dbReference>
<evidence type="ECO:0000256" key="6">
    <source>
        <dbReference type="ARBA" id="ARBA00023237"/>
    </source>
</evidence>
<keyword evidence="3 7" id="KW-1134">Transmembrane beta strand</keyword>
<dbReference type="AlphaFoldDB" id="A0A0J7KWD9"/>
<dbReference type="OrthoDB" id="9768177at2"/>
<dbReference type="GO" id="GO:0009279">
    <property type="term" value="C:cell outer membrane"/>
    <property type="evidence" value="ECO:0007669"/>
    <property type="project" value="UniProtKB-SubCell"/>
</dbReference>
<dbReference type="InterPro" id="IPR036942">
    <property type="entry name" value="Beta-barrel_TonB_sf"/>
</dbReference>
<dbReference type="EMBL" id="LFND01000005">
    <property type="protein sequence ID" value="KMQ61435.1"/>
    <property type="molecule type" value="Genomic_DNA"/>
</dbReference>
<dbReference type="InterPro" id="IPR012910">
    <property type="entry name" value="Plug_dom"/>
</dbReference>
<protein>
    <submittedName>
        <fullName evidence="9">TonB-dependent receptor</fullName>
    </submittedName>
</protein>
<dbReference type="RefSeq" id="WP_048507602.1">
    <property type="nucleotide sequence ID" value="NZ_LFND01000005.1"/>
</dbReference>
<keyword evidence="9" id="KW-0675">Receptor</keyword>
<evidence type="ECO:0000256" key="7">
    <source>
        <dbReference type="PROSITE-ProRule" id="PRU01360"/>
    </source>
</evidence>
<keyword evidence="10" id="KW-1185">Reference proteome</keyword>
<dbReference type="Gene3D" id="2.170.130.10">
    <property type="entry name" value="TonB-dependent receptor, plug domain"/>
    <property type="match status" value="1"/>
</dbReference>
<evidence type="ECO:0000259" key="8">
    <source>
        <dbReference type="Pfam" id="PF07715"/>
    </source>
</evidence>
<keyword evidence="5 7" id="KW-0472">Membrane</keyword>
<dbReference type="PROSITE" id="PS52016">
    <property type="entry name" value="TONB_DEPENDENT_REC_3"/>
    <property type="match status" value="1"/>
</dbReference>
<comment type="subcellular location">
    <subcellularLocation>
        <location evidence="1 7">Cell outer membrane</location>
        <topology evidence="1 7">Multi-pass membrane protein</topology>
    </subcellularLocation>
</comment>
<feature type="domain" description="TonB-dependent receptor plug" evidence="8">
    <location>
        <begin position="50"/>
        <end position="156"/>
    </location>
</feature>
<evidence type="ECO:0000256" key="1">
    <source>
        <dbReference type="ARBA" id="ARBA00004571"/>
    </source>
</evidence>
<dbReference type="InterPro" id="IPR037066">
    <property type="entry name" value="Plug_dom_sf"/>
</dbReference>
<evidence type="ECO:0000313" key="9">
    <source>
        <dbReference type="EMBL" id="KMQ61435.1"/>
    </source>
</evidence>
<comment type="caution">
    <text evidence="9">The sequence shown here is derived from an EMBL/GenBank/DDBJ whole genome shotgun (WGS) entry which is preliminary data.</text>
</comment>
<dbReference type="NCBIfam" id="TIGR04057">
    <property type="entry name" value="SusC_RagA_signa"/>
    <property type="match status" value="1"/>
</dbReference>
<comment type="similarity">
    <text evidence="7">Belongs to the TonB-dependent receptor family.</text>
</comment>
<dbReference type="Proteomes" id="UP000036261">
    <property type="component" value="Unassembled WGS sequence"/>
</dbReference>
<evidence type="ECO:0000256" key="3">
    <source>
        <dbReference type="ARBA" id="ARBA00022452"/>
    </source>
</evidence>
<dbReference type="STRING" id="558151.ACM46_15550"/>
<organism evidence="9 10">
    <name type="scientific">Chryseobacterium angstadtii</name>
    <dbReference type="NCBI Taxonomy" id="558151"/>
    <lineage>
        <taxon>Bacteria</taxon>
        <taxon>Pseudomonadati</taxon>
        <taxon>Bacteroidota</taxon>
        <taxon>Flavobacteriia</taxon>
        <taxon>Flavobacteriales</taxon>
        <taxon>Weeksellaceae</taxon>
        <taxon>Chryseobacterium group</taxon>
        <taxon>Chryseobacterium</taxon>
    </lineage>
</organism>
<evidence type="ECO:0000256" key="5">
    <source>
        <dbReference type="ARBA" id="ARBA00023136"/>
    </source>
</evidence>
<keyword evidence="4 7" id="KW-0812">Transmembrane</keyword>
<dbReference type="PATRIC" id="fig|558151.6.peg.3287"/>
<dbReference type="InterPro" id="IPR039426">
    <property type="entry name" value="TonB-dep_rcpt-like"/>
</dbReference>
<keyword evidence="2 7" id="KW-0813">Transport</keyword>
<gene>
    <name evidence="9" type="ORF">ACM46_15550</name>
</gene>
<keyword evidence="6 7" id="KW-0998">Cell outer membrane</keyword>
<evidence type="ECO:0000313" key="10">
    <source>
        <dbReference type="Proteomes" id="UP000036261"/>
    </source>
</evidence>
<dbReference type="Pfam" id="PF07715">
    <property type="entry name" value="Plug"/>
    <property type="match status" value="1"/>
</dbReference>
<dbReference type="InterPro" id="IPR023996">
    <property type="entry name" value="TonB-dep_OMP_SusC/RagA"/>
</dbReference>
<name>A0A0J7KWD9_9FLAO</name>
<evidence type="ECO:0000256" key="4">
    <source>
        <dbReference type="ARBA" id="ARBA00022692"/>
    </source>
</evidence>
<sequence>MNLRISKSLGMVAVLYFTANFSAQTKVKDTVPKEKAIEEVVLVGYGSVKKQNLTSAASVVKADAFDNRPLYNVGQALQGQAAGVSVVQASGKPGANIDIKIRGNNSISSAVSPLYVIDGIQTNDISGVNTDDIVDMTILKDASSTAIYGINGSSGVVIITTKRGKIGKPQLNFNAYWGFSKAVKNIDVLNQDQYKSLLSDIKLNGGGDYLATANNPRYAGINTDWTKEVFQTGFDQNYNVNYAFGNESIKAYAALGYQDIDGIIKPSRFQRTSAKLNLDAVILPWLKLNSSVNYFLTNLTNTNDNLSTARGGVVLSAFNTPTFLPVYGNQVNMSPSDPEIYDQATGAIKDGYKPGQFAPNPYQSSWENPVAYQSRKDKTLTQRFLSNLGLEVRLFKDLTWKPSISFDMIDSRNTKFTDGFQTSYGRSKLGIGSQEFNTFQEYNFENTLNYTFKKSVHDFSLLGGMQINERNFQSNYYGGDTFPEGIFNFNYDLAKNQSYDIRKEILRQVSFFGRALYTLNGKYTVMGVFRENANSALAPGNKWGFFPGVSASWLISKENFLADSKIISELKLRGGWGKTGNASAIPAYSHFNLYNPFWNNGVPVYTNTQSDSGDLAWETTTDTNVGLDLGILDNRIRLSVDAYQRKTDNLIAPIRLGTSDFLIFRNIGSLENKGLELALNTVNIKNESFTWNTSFNISFTKNKITEMSSYLRSIPATNIEGMGTLVKFEQGQPLGMFYGYQTSGVNPNNGDMMYVNASGNVVPYTELKPEDRRYIGNPNPDFTFGFSNNFKLKNWYLDMLVTGSVGNDIFNATRFDLEMMNDYKNQSTEVLNRWTTAGQITDVPRANSPSAQFISDRFIENGSYLKLKAVTLGYNFLNPFKGLSKLNLYVTGQNIFTITDYSGMDPEVNAFSPNNGTSGAERAVFGIDYGTYPQVRTIIIGLKANF</sequence>
<reference evidence="9 10" key="1">
    <citation type="journal article" date="2013" name="Int. J. Syst. Evol. Microbiol.">
        <title>Chryseobacterium angstadtii sp. nov., isolated from a newt tank.</title>
        <authorList>
            <person name="Kirk K.E."/>
            <person name="Hoffman J.A."/>
            <person name="Smith K.A."/>
            <person name="Strahan B.L."/>
            <person name="Failor K.C."/>
            <person name="Krebs J.E."/>
            <person name="Gale A.N."/>
            <person name="Do T.D."/>
            <person name="Sontag T.C."/>
            <person name="Batties A.M."/>
            <person name="Mistiszyn K."/>
            <person name="Newman J.D."/>
        </authorList>
    </citation>
    <scope>NUCLEOTIDE SEQUENCE [LARGE SCALE GENOMIC DNA]</scope>
    <source>
        <strain evidence="9 10">KM</strain>
    </source>
</reference>
<accession>A0A0J7KWD9</accession>
<dbReference type="SUPFAM" id="SSF56935">
    <property type="entry name" value="Porins"/>
    <property type="match status" value="1"/>
</dbReference>
<proteinExistence type="inferred from homology"/>